<organism evidence="2">
    <name type="scientific">marine sediment metagenome</name>
    <dbReference type="NCBI Taxonomy" id="412755"/>
    <lineage>
        <taxon>unclassified sequences</taxon>
        <taxon>metagenomes</taxon>
        <taxon>ecological metagenomes</taxon>
    </lineage>
</organism>
<reference evidence="2" key="1">
    <citation type="journal article" date="2014" name="Front. Microbiol.">
        <title>High frequency of phylogenetically diverse reductive dehalogenase-homologous genes in deep subseafloor sedimentary metagenomes.</title>
        <authorList>
            <person name="Kawai M."/>
            <person name="Futagami T."/>
            <person name="Toyoda A."/>
            <person name="Takaki Y."/>
            <person name="Nishi S."/>
            <person name="Hori S."/>
            <person name="Arai W."/>
            <person name="Tsubouchi T."/>
            <person name="Morono Y."/>
            <person name="Uchiyama I."/>
            <person name="Ito T."/>
            <person name="Fujiyama A."/>
            <person name="Inagaki F."/>
            <person name="Takami H."/>
        </authorList>
    </citation>
    <scope>NUCLEOTIDE SEQUENCE</scope>
    <source>
        <strain evidence="2">Expedition CK06-06</strain>
    </source>
</reference>
<feature type="region of interest" description="Disordered" evidence="1">
    <location>
        <begin position="1"/>
        <end position="39"/>
    </location>
</feature>
<feature type="non-terminal residue" evidence="2">
    <location>
        <position position="1"/>
    </location>
</feature>
<name>X1SWF8_9ZZZZ</name>
<dbReference type="EMBL" id="BARW01019618">
    <property type="protein sequence ID" value="GAI97412.1"/>
    <property type="molecule type" value="Genomic_DNA"/>
</dbReference>
<evidence type="ECO:0000256" key="1">
    <source>
        <dbReference type="SAM" id="MobiDB-lite"/>
    </source>
</evidence>
<dbReference type="AlphaFoldDB" id="X1SWF8"/>
<protein>
    <submittedName>
        <fullName evidence="2">Uncharacterized protein</fullName>
    </submittedName>
</protein>
<accession>X1SWF8</accession>
<evidence type="ECO:0000313" key="2">
    <source>
        <dbReference type="EMBL" id="GAI97412.1"/>
    </source>
</evidence>
<feature type="compositionally biased region" description="Basic residues" evidence="1">
    <location>
        <begin position="1"/>
        <end position="21"/>
    </location>
</feature>
<proteinExistence type="predicted"/>
<comment type="caution">
    <text evidence="2">The sequence shown here is derived from an EMBL/GenBank/DDBJ whole genome shotgun (WGS) entry which is preliminary data.</text>
</comment>
<gene>
    <name evidence="2" type="ORF">S12H4_33307</name>
</gene>
<sequence>AEPAKKGKSSTRIKPARKTKTSKSVSTPKKPSAGEKSEL</sequence>
<feature type="compositionally biased region" description="Low complexity" evidence="1">
    <location>
        <begin position="22"/>
        <end position="31"/>
    </location>
</feature>